<keyword evidence="3" id="KW-1185">Reference proteome</keyword>
<keyword evidence="1" id="KW-0732">Signal</keyword>
<evidence type="ECO:0000256" key="1">
    <source>
        <dbReference type="SAM" id="SignalP"/>
    </source>
</evidence>
<accession>A0A812HEP8</accession>
<comment type="caution">
    <text evidence="2">The sequence shown here is derived from an EMBL/GenBank/DDBJ whole genome shotgun (WGS) entry which is preliminary data.</text>
</comment>
<dbReference type="AlphaFoldDB" id="A0A812HEP8"/>
<feature type="chain" id="PRO_5032345124" description="WAP domain-containing protein" evidence="1">
    <location>
        <begin position="19"/>
        <end position="114"/>
    </location>
</feature>
<dbReference type="Proteomes" id="UP000604046">
    <property type="component" value="Unassembled WGS sequence"/>
</dbReference>
<name>A0A812HEP8_9DINO</name>
<protein>
    <recommendedName>
        <fullName evidence="4">WAP domain-containing protein</fullName>
    </recommendedName>
</protein>
<gene>
    <name evidence="2" type="ORF">SNAT2548_LOCUS1482</name>
</gene>
<evidence type="ECO:0000313" key="2">
    <source>
        <dbReference type="EMBL" id="CAE6948224.1"/>
    </source>
</evidence>
<evidence type="ECO:0008006" key="4">
    <source>
        <dbReference type="Google" id="ProtNLM"/>
    </source>
</evidence>
<organism evidence="2 3">
    <name type="scientific">Symbiodinium natans</name>
    <dbReference type="NCBI Taxonomy" id="878477"/>
    <lineage>
        <taxon>Eukaryota</taxon>
        <taxon>Sar</taxon>
        <taxon>Alveolata</taxon>
        <taxon>Dinophyceae</taxon>
        <taxon>Suessiales</taxon>
        <taxon>Symbiodiniaceae</taxon>
        <taxon>Symbiodinium</taxon>
    </lineage>
</organism>
<sequence length="114" mass="11957">MVQCRTAVFAILTIIAAAKEAKVTEVRLVVESPGSIKPINPKLIRTHGEESGAPLCTGLQICNGRDAKDCAAANNGDCGQKYCCSKGQPCFQCAGDGYECKNLDACKNPNGHGV</sequence>
<feature type="signal peptide" evidence="1">
    <location>
        <begin position="1"/>
        <end position="18"/>
    </location>
</feature>
<evidence type="ECO:0000313" key="3">
    <source>
        <dbReference type="Proteomes" id="UP000604046"/>
    </source>
</evidence>
<proteinExistence type="predicted"/>
<dbReference type="EMBL" id="CAJNDS010000081">
    <property type="protein sequence ID" value="CAE6948224.1"/>
    <property type="molecule type" value="Genomic_DNA"/>
</dbReference>
<reference evidence="2" key="1">
    <citation type="submission" date="2021-02" db="EMBL/GenBank/DDBJ databases">
        <authorList>
            <person name="Dougan E. K."/>
            <person name="Rhodes N."/>
            <person name="Thang M."/>
            <person name="Chan C."/>
        </authorList>
    </citation>
    <scope>NUCLEOTIDE SEQUENCE</scope>
</reference>